<reference evidence="2 3" key="1">
    <citation type="submission" date="2023-06" db="EMBL/GenBank/DDBJ databases">
        <title>Pelomonas sp. APW6 16S ribosomal RNA gene genome sequencing and assembly.</title>
        <authorList>
            <person name="Woo H."/>
        </authorList>
    </citation>
    <scope>NUCLEOTIDE SEQUENCE [LARGE SCALE GENOMIC DNA]</scope>
    <source>
        <strain evidence="2 3">APW6</strain>
    </source>
</reference>
<dbReference type="PROSITE" id="PS51186">
    <property type="entry name" value="GNAT"/>
    <property type="match status" value="1"/>
</dbReference>
<keyword evidence="2" id="KW-0808">Transferase</keyword>
<dbReference type="Gene3D" id="3.10.450.50">
    <property type="match status" value="1"/>
</dbReference>
<dbReference type="RefSeq" id="WP_285981177.1">
    <property type="nucleotide sequence ID" value="NZ_JASVDS010000001.1"/>
</dbReference>
<dbReference type="InterPro" id="IPR000182">
    <property type="entry name" value="GNAT_dom"/>
</dbReference>
<dbReference type="InterPro" id="IPR051531">
    <property type="entry name" value="N-acetyltransferase"/>
</dbReference>
<dbReference type="GO" id="GO:0016746">
    <property type="term" value="F:acyltransferase activity"/>
    <property type="evidence" value="ECO:0007669"/>
    <property type="project" value="UniProtKB-KW"/>
</dbReference>
<protein>
    <submittedName>
        <fullName evidence="2">GNAT family N-acetyltransferase</fullName>
        <ecNumber evidence="2">2.3.1.-</ecNumber>
    </submittedName>
</protein>
<dbReference type="Gene3D" id="3.40.630.30">
    <property type="match status" value="1"/>
</dbReference>
<sequence length="308" mass="34664">MQILETERLRLRWFDDRDVPFILGLINEPSWKANIADPGVSTPEQARQWMRDRLLSRYWTQGHGFWCVERKSDGEALGLCGLIHRDGLPEPDLGYGLAERHWGRGYAREAAAASLRYAHEVLGLRHLLATTAPHNDSSGRVLMDIGFQDLGLQQTEAHEGLSRVYEWKAPGEAGTDVQQIEALVRRFLGAFDNRAGRIPTVAALPHWLLPDARVVLRSGDTLTSMDPRQFIEPRAQWLADGTLREFHEEAEALHIEQEGGLAQVRLHYAKAGLREGQAFEGRGRKLLSCVKTARGWKIAAVLWEDAPA</sequence>
<dbReference type="Pfam" id="PF13302">
    <property type="entry name" value="Acetyltransf_3"/>
    <property type="match status" value="1"/>
</dbReference>
<proteinExistence type="predicted"/>
<name>A0ABT7LDX4_9BURK</name>
<comment type="caution">
    <text evidence="2">The sequence shown here is derived from an EMBL/GenBank/DDBJ whole genome shotgun (WGS) entry which is preliminary data.</text>
</comment>
<evidence type="ECO:0000313" key="3">
    <source>
        <dbReference type="Proteomes" id="UP001238603"/>
    </source>
</evidence>
<gene>
    <name evidence="2" type="ORF">QRD43_03980</name>
</gene>
<organism evidence="2 3">
    <name type="scientific">Roseateles subflavus</name>
    <dbReference type="NCBI Taxonomy" id="3053353"/>
    <lineage>
        <taxon>Bacteria</taxon>
        <taxon>Pseudomonadati</taxon>
        <taxon>Pseudomonadota</taxon>
        <taxon>Betaproteobacteria</taxon>
        <taxon>Burkholderiales</taxon>
        <taxon>Sphaerotilaceae</taxon>
        <taxon>Roseateles</taxon>
    </lineage>
</organism>
<keyword evidence="2" id="KW-0012">Acyltransferase</keyword>
<feature type="domain" description="N-acetyltransferase" evidence="1">
    <location>
        <begin position="9"/>
        <end position="170"/>
    </location>
</feature>
<evidence type="ECO:0000259" key="1">
    <source>
        <dbReference type="PROSITE" id="PS51186"/>
    </source>
</evidence>
<keyword evidence="3" id="KW-1185">Reference proteome</keyword>
<dbReference type="SUPFAM" id="SSF55729">
    <property type="entry name" value="Acyl-CoA N-acyltransferases (Nat)"/>
    <property type="match status" value="1"/>
</dbReference>
<dbReference type="EMBL" id="JASVDS010000001">
    <property type="protein sequence ID" value="MDL5031057.1"/>
    <property type="molecule type" value="Genomic_DNA"/>
</dbReference>
<dbReference type="InterPro" id="IPR032710">
    <property type="entry name" value="NTF2-like_dom_sf"/>
</dbReference>
<dbReference type="SUPFAM" id="SSF54427">
    <property type="entry name" value="NTF2-like"/>
    <property type="match status" value="1"/>
</dbReference>
<dbReference type="Proteomes" id="UP001238603">
    <property type="component" value="Unassembled WGS sequence"/>
</dbReference>
<accession>A0ABT7LDX4</accession>
<dbReference type="EC" id="2.3.1.-" evidence="2"/>
<dbReference type="PANTHER" id="PTHR43792">
    <property type="entry name" value="GNAT FAMILY, PUTATIVE (AFU_ORTHOLOGUE AFUA_3G00765)-RELATED-RELATED"/>
    <property type="match status" value="1"/>
</dbReference>
<dbReference type="InterPro" id="IPR016181">
    <property type="entry name" value="Acyl_CoA_acyltransferase"/>
</dbReference>
<dbReference type="PANTHER" id="PTHR43792:SF1">
    <property type="entry name" value="N-ACETYLTRANSFERASE DOMAIN-CONTAINING PROTEIN"/>
    <property type="match status" value="1"/>
</dbReference>
<evidence type="ECO:0000313" key="2">
    <source>
        <dbReference type="EMBL" id="MDL5031057.1"/>
    </source>
</evidence>